<evidence type="ECO:0000256" key="6">
    <source>
        <dbReference type="ARBA" id="ARBA00023196"/>
    </source>
</evidence>
<dbReference type="HAMAP" id="MF_01416">
    <property type="entry name" value="ATP_synth_delta_bact"/>
    <property type="match status" value="1"/>
</dbReference>
<evidence type="ECO:0000256" key="7">
    <source>
        <dbReference type="ARBA" id="ARBA00023310"/>
    </source>
</evidence>
<dbReference type="NCBIfam" id="TIGR01145">
    <property type="entry name" value="ATP_synt_delta"/>
    <property type="match status" value="1"/>
</dbReference>
<dbReference type="InterPro" id="IPR026015">
    <property type="entry name" value="ATP_synth_OSCP/delta_N_sf"/>
</dbReference>
<dbReference type="PRINTS" id="PR00125">
    <property type="entry name" value="ATPASEDELTA"/>
</dbReference>
<evidence type="ECO:0000313" key="9">
    <source>
        <dbReference type="EMBL" id="GAK44309.1"/>
    </source>
</evidence>
<dbReference type="NCBIfam" id="NF004406">
    <property type="entry name" value="PRK05758.3-2"/>
    <property type="match status" value="1"/>
</dbReference>
<dbReference type="NCBIfam" id="NF004402">
    <property type="entry name" value="PRK05758.2-2"/>
    <property type="match status" value="1"/>
</dbReference>
<comment type="subcellular location">
    <subcellularLocation>
        <location evidence="8">Cell membrane</location>
        <topology evidence="8">Peripheral membrane protein</topology>
    </subcellularLocation>
    <subcellularLocation>
        <location evidence="1">Membrane</location>
    </subcellularLocation>
</comment>
<reference evidence="9 10" key="1">
    <citation type="submission" date="2014-07" db="EMBL/GenBank/DDBJ databases">
        <title>Tepidicaulis marinum gen. nov., sp. nov., a novel marine bacterium denitrifying nitrate to nitrous oxide strictly under microaerobic conditions.</title>
        <authorList>
            <person name="Takeuchi M."/>
            <person name="Yamagishi T."/>
            <person name="Kamagata Y."/>
            <person name="Oshima K."/>
            <person name="Hattori M."/>
            <person name="Katayama T."/>
            <person name="Hanada S."/>
            <person name="Tamaki H."/>
            <person name="Marumo K."/>
            <person name="Maeda H."/>
            <person name="Nedachi M."/>
            <person name="Iwasaki W."/>
            <person name="Suwa Y."/>
            <person name="Sakata S."/>
        </authorList>
    </citation>
    <scope>NUCLEOTIDE SEQUENCE [LARGE SCALE GENOMIC DNA]</scope>
    <source>
        <strain evidence="9 10">MA2</strain>
    </source>
</reference>
<dbReference type="Pfam" id="PF00213">
    <property type="entry name" value="OSCP"/>
    <property type="match status" value="1"/>
</dbReference>
<dbReference type="AlphaFoldDB" id="A0A081B8E1"/>
<dbReference type="GO" id="GO:0045259">
    <property type="term" value="C:proton-transporting ATP synthase complex"/>
    <property type="evidence" value="ECO:0007669"/>
    <property type="project" value="UniProtKB-KW"/>
</dbReference>
<keyword evidence="7 8" id="KW-0066">ATP synthesis</keyword>
<keyword evidence="5 8" id="KW-0472">Membrane</keyword>
<dbReference type="InterPro" id="IPR000711">
    <property type="entry name" value="ATPase_OSCP/dsu"/>
</dbReference>
<evidence type="ECO:0000256" key="3">
    <source>
        <dbReference type="ARBA" id="ARBA00022781"/>
    </source>
</evidence>
<dbReference type="RefSeq" id="WP_045443322.1">
    <property type="nucleotide sequence ID" value="NZ_BBIO01000003.1"/>
</dbReference>
<protein>
    <recommendedName>
        <fullName evidence="8">ATP synthase subunit delta</fullName>
    </recommendedName>
    <alternativeName>
        <fullName evidence="8">ATP synthase F(1) sector subunit delta</fullName>
    </alternativeName>
    <alternativeName>
        <fullName evidence="8">F-type ATPase subunit delta</fullName>
        <shortName evidence="8">F-ATPase subunit delta</shortName>
    </alternativeName>
</protein>
<evidence type="ECO:0000256" key="5">
    <source>
        <dbReference type="ARBA" id="ARBA00023136"/>
    </source>
</evidence>
<dbReference type="EMBL" id="BBIO01000003">
    <property type="protein sequence ID" value="GAK44309.1"/>
    <property type="molecule type" value="Genomic_DNA"/>
</dbReference>
<dbReference type="Gene3D" id="1.10.520.20">
    <property type="entry name" value="N-terminal domain of the delta subunit of the F1F0-ATP synthase"/>
    <property type="match status" value="1"/>
</dbReference>
<name>A0A081B8E1_9HYPH</name>
<comment type="function">
    <text evidence="8">F(1)F(0) ATP synthase produces ATP from ADP in the presence of a proton or sodium gradient. F-type ATPases consist of two structural domains, F(1) containing the extramembraneous catalytic core and F(0) containing the membrane proton channel, linked together by a central stalk and a peripheral stalk. During catalysis, ATP synthesis in the catalytic domain of F(1) is coupled via a rotary mechanism of the central stalk subunits to proton translocation.</text>
</comment>
<dbReference type="GO" id="GO:0046933">
    <property type="term" value="F:proton-transporting ATP synthase activity, rotational mechanism"/>
    <property type="evidence" value="ECO:0007669"/>
    <property type="project" value="UniProtKB-UniRule"/>
</dbReference>
<dbReference type="PANTHER" id="PTHR11910">
    <property type="entry name" value="ATP SYNTHASE DELTA CHAIN"/>
    <property type="match status" value="1"/>
</dbReference>
<evidence type="ECO:0000313" key="10">
    <source>
        <dbReference type="Proteomes" id="UP000028702"/>
    </source>
</evidence>
<keyword evidence="8" id="KW-1003">Cell membrane</keyword>
<keyword evidence="2 8" id="KW-0813">Transport</keyword>
<evidence type="ECO:0000256" key="4">
    <source>
        <dbReference type="ARBA" id="ARBA00023065"/>
    </source>
</evidence>
<organism evidence="9 10">
    <name type="scientific">Tepidicaulis marinus</name>
    <dbReference type="NCBI Taxonomy" id="1333998"/>
    <lineage>
        <taxon>Bacteria</taxon>
        <taxon>Pseudomonadati</taxon>
        <taxon>Pseudomonadota</taxon>
        <taxon>Alphaproteobacteria</taxon>
        <taxon>Hyphomicrobiales</taxon>
        <taxon>Parvibaculaceae</taxon>
        <taxon>Tepidicaulis</taxon>
    </lineage>
</organism>
<gene>
    <name evidence="8" type="primary">atpH</name>
    <name evidence="9" type="ORF">M2A_0808</name>
</gene>
<evidence type="ECO:0000256" key="2">
    <source>
        <dbReference type="ARBA" id="ARBA00022448"/>
    </source>
</evidence>
<proteinExistence type="inferred from homology"/>
<comment type="function">
    <text evidence="8">This protein is part of the stalk that links CF(0) to CF(1). It either transmits conformational changes from CF(0) to CF(1) or is implicated in proton conduction.</text>
</comment>
<sequence>MSSEDSIVAGMAGRYAVALFELAEAGGSLEQVESDLSTLVSMIGSSSDLDRFIRSPLFKSDEQLRAMNAVMKRAGLGDLTQNFIGVVIKNRRLFALPSMVKVFGALMARRRGEISADVLSAHPLSDSQVTELKEALKASMGKDVAITTSVDAGLLGGLIVKMGSRMIDASLRTKLNKLKFAMKEAG</sequence>
<comment type="similarity">
    <text evidence="8">Belongs to the ATPase delta chain family.</text>
</comment>
<dbReference type="STRING" id="1333998.M2A_0808"/>
<accession>A0A081B8E1</accession>
<evidence type="ECO:0000256" key="1">
    <source>
        <dbReference type="ARBA" id="ARBA00004370"/>
    </source>
</evidence>
<keyword evidence="4 8" id="KW-0406">Ion transport</keyword>
<keyword evidence="10" id="KW-1185">Reference proteome</keyword>
<dbReference type="Proteomes" id="UP000028702">
    <property type="component" value="Unassembled WGS sequence"/>
</dbReference>
<keyword evidence="3 8" id="KW-0375">Hydrogen ion transport</keyword>
<dbReference type="SUPFAM" id="SSF47928">
    <property type="entry name" value="N-terminal domain of the delta subunit of the F1F0-ATP synthase"/>
    <property type="match status" value="1"/>
</dbReference>
<dbReference type="GO" id="GO:0005886">
    <property type="term" value="C:plasma membrane"/>
    <property type="evidence" value="ECO:0007669"/>
    <property type="project" value="UniProtKB-SubCell"/>
</dbReference>
<evidence type="ECO:0000256" key="8">
    <source>
        <dbReference type="HAMAP-Rule" id="MF_01416"/>
    </source>
</evidence>
<dbReference type="eggNOG" id="COG0712">
    <property type="taxonomic scope" value="Bacteria"/>
</dbReference>
<comment type="caution">
    <text evidence="9">The sequence shown here is derived from an EMBL/GenBank/DDBJ whole genome shotgun (WGS) entry which is preliminary data.</text>
</comment>
<keyword evidence="6 8" id="KW-0139">CF(1)</keyword>